<sequence length="107" mass="12343">MSDLVFNHSQHDALLNTCDLALASPDNAMHESDTRPPPTLLVFYTHHRPHLAERDLDFFRKARERGWICEEIVTEKFPPMFPEDPGEEEVRATVHGWRLRKGHPSGS</sequence>
<proteinExistence type="predicted"/>
<organism evidence="1 2">
    <name type="scientific">Hericium alpestre</name>
    <dbReference type="NCBI Taxonomy" id="135208"/>
    <lineage>
        <taxon>Eukaryota</taxon>
        <taxon>Fungi</taxon>
        <taxon>Dikarya</taxon>
        <taxon>Basidiomycota</taxon>
        <taxon>Agaricomycotina</taxon>
        <taxon>Agaricomycetes</taxon>
        <taxon>Russulales</taxon>
        <taxon>Hericiaceae</taxon>
        <taxon>Hericium</taxon>
    </lineage>
</organism>
<dbReference type="InterPro" id="IPR029063">
    <property type="entry name" value="SAM-dependent_MTases_sf"/>
</dbReference>
<keyword evidence="2" id="KW-1185">Reference proteome</keyword>
<dbReference type="AlphaFoldDB" id="A0A4Z0AC00"/>
<reference evidence="1 2" key="1">
    <citation type="submission" date="2019-02" db="EMBL/GenBank/DDBJ databases">
        <title>Genome sequencing of the rare red list fungi Hericium alpestre (H. flagellum).</title>
        <authorList>
            <person name="Buettner E."/>
            <person name="Kellner H."/>
        </authorList>
    </citation>
    <scope>NUCLEOTIDE SEQUENCE [LARGE SCALE GENOMIC DNA]</scope>
    <source>
        <strain evidence="1 2">DSM 108284</strain>
    </source>
</reference>
<protein>
    <submittedName>
        <fullName evidence="1">Uncharacterized protein</fullName>
    </submittedName>
</protein>
<comment type="caution">
    <text evidence="1">The sequence shown here is derived from an EMBL/GenBank/DDBJ whole genome shotgun (WGS) entry which is preliminary data.</text>
</comment>
<dbReference type="EMBL" id="SFCI01000004">
    <property type="protein sequence ID" value="TFY83927.1"/>
    <property type="molecule type" value="Genomic_DNA"/>
</dbReference>
<dbReference type="OrthoDB" id="46564at2759"/>
<dbReference type="Gene3D" id="3.40.50.150">
    <property type="entry name" value="Vaccinia Virus protein VP39"/>
    <property type="match status" value="1"/>
</dbReference>
<gene>
    <name evidence="1" type="ORF">EWM64_g112</name>
</gene>
<evidence type="ECO:0000313" key="2">
    <source>
        <dbReference type="Proteomes" id="UP000298061"/>
    </source>
</evidence>
<evidence type="ECO:0000313" key="1">
    <source>
        <dbReference type="EMBL" id="TFY83927.1"/>
    </source>
</evidence>
<name>A0A4Z0AC00_9AGAM</name>
<dbReference type="STRING" id="135208.A0A4Z0AC00"/>
<accession>A0A4Z0AC00</accession>
<dbReference type="Proteomes" id="UP000298061">
    <property type="component" value="Unassembled WGS sequence"/>
</dbReference>